<dbReference type="SMART" id="SM00929">
    <property type="entry name" value="NADH-G_4Fe-4S_3"/>
    <property type="match status" value="1"/>
</dbReference>
<dbReference type="InterPro" id="IPR001041">
    <property type="entry name" value="2Fe-2S_ferredoxin-type"/>
</dbReference>
<dbReference type="InterPro" id="IPR006963">
    <property type="entry name" value="Mopterin_OxRdtase_4Fe-4S_dom"/>
</dbReference>
<dbReference type="PANTHER" id="PTHR43105:SF13">
    <property type="entry name" value="NADH-UBIQUINONE OXIDOREDUCTASE 75 KDA SUBUNIT, MITOCHONDRIAL"/>
    <property type="match status" value="1"/>
</dbReference>
<evidence type="ECO:0000256" key="4">
    <source>
        <dbReference type="ARBA" id="ARBA00022723"/>
    </source>
</evidence>
<dbReference type="Pfam" id="PF00384">
    <property type="entry name" value="Molybdopterin"/>
    <property type="match status" value="1"/>
</dbReference>
<evidence type="ECO:0000313" key="14">
    <source>
        <dbReference type="EMBL" id="PZO85410.1"/>
    </source>
</evidence>
<comment type="caution">
    <text evidence="14">The sequence shown here is derived from an EMBL/GenBank/DDBJ whole genome shotgun (WGS) entry which is preliminary data.</text>
</comment>
<keyword evidence="6 10" id="KW-0408">Iron</keyword>
<dbReference type="PROSITE" id="PS00642">
    <property type="entry name" value="COMPLEX1_75K_2"/>
    <property type="match status" value="1"/>
</dbReference>
<dbReference type="CDD" id="cd02773">
    <property type="entry name" value="MopB_Res-Cmplx1_Nad11"/>
    <property type="match status" value="1"/>
</dbReference>
<dbReference type="InterPro" id="IPR036010">
    <property type="entry name" value="2Fe-2S_ferredoxin-like_sf"/>
</dbReference>
<dbReference type="Pfam" id="PF09326">
    <property type="entry name" value="NADH_dhqG_C"/>
    <property type="match status" value="1"/>
</dbReference>
<dbReference type="GO" id="GO:0016651">
    <property type="term" value="F:oxidoreductase activity, acting on NAD(P)H"/>
    <property type="evidence" value="ECO:0007669"/>
    <property type="project" value="InterPro"/>
</dbReference>
<dbReference type="FunFam" id="3.30.200.210:FF:000002">
    <property type="entry name" value="NADH-ubiquinone oxidoreductase 75 kDa subunit"/>
    <property type="match status" value="1"/>
</dbReference>
<accession>A0A2W4ZSY2</accession>
<evidence type="ECO:0000259" key="13">
    <source>
        <dbReference type="PROSITE" id="PS51839"/>
    </source>
</evidence>
<evidence type="ECO:0000256" key="2">
    <source>
        <dbReference type="ARBA" id="ARBA00005404"/>
    </source>
</evidence>
<dbReference type="InterPro" id="IPR054351">
    <property type="entry name" value="NADH_UbQ_OxRdtase_ferredoxin"/>
</dbReference>
<name>A0A2W4ZSY2_9BACT</name>
<dbReference type="GO" id="GO:0051539">
    <property type="term" value="F:4 iron, 4 sulfur cluster binding"/>
    <property type="evidence" value="ECO:0007669"/>
    <property type="project" value="UniProtKB-KW"/>
</dbReference>
<sequence>MPKLKINDQEIEVAPGTSILQAAEQLGIEIPRFCYHDKLSVPANCRMCLVELEGAPKPVASCAMACGDNMVVRTASDKVKKGRKGVMEMMLINHPLDCPICDQGGECDLQDQAVAYGFDRSRYGENKRAVPDKNFGPLIKTSMNRCINCTRCVRFAEEIAGVDDLGQLNRGEDAEIGTFIEKAIGSEMSGNLVDVCPVGALTSKPYAFKARPWELKKTETVDVHDALGCNIRVDSRGNEVMRVLPRLHEGINEEWINDRTRHAVDGLKYKRLDRPYVRKNGKLVEASWDEAFGVVAAKMTAANKDRIAAFAGDLADVESMLALKDLMNGLGSRNYDCRADGTHYDVSERSGYVFNSGIAAIEQADAILLVGTNPRVEASLVNARIRKALQNNLSLHVGVVGEAADLTYSYHHAGNDLQSLASMVKEYAGKVKSERPMMIVGESIFKGAQGAAVQAFVRDAAEALGCVKEDWLGFNVLHTAASRVGGIEIGFVSDAPLNAKGMDVVYLLGVDNEETLSQITPNAFVIYQGHHGDAGAKRADVILPGAAYTEKSGLYVNMEGRVQMAKKAVDAPGLAREDWKILRALSEYAGQKLPYDDLMQLRARLVSEFPFFNALDELPAVQWASFGAKGDVSNAPLVSKVQDFYLTNVITKASPTMQECSRVFVHGEKFMEAAE</sequence>
<dbReference type="InterPro" id="IPR015405">
    <property type="entry name" value="NDUFS1-like_C"/>
</dbReference>
<evidence type="ECO:0000259" key="11">
    <source>
        <dbReference type="PROSITE" id="PS51085"/>
    </source>
</evidence>
<dbReference type="InterPro" id="IPR000283">
    <property type="entry name" value="NADH_UbQ_OxRdtase_75kDa_su_CS"/>
</dbReference>
<dbReference type="InterPro" id="IPR019574">
    <property type="entry name" value="NADH_UbQ_OxRdtase_Gsu_4Fe4S-bd"/>
</dbReference>
<dbReference type="PROSITE" id="PS00641">
    <property type="entry name" value="COMPLEX1_75K_1"/>
    <property type="match status" value="1"/>
</dbReference>
<comment type="catalytic activity">
    <reaction evidence="9 10">
        <text>a quinone + NADH + 5 H(+)(in) = a quinol + NAD(+) + 4 H(+)(out)</text>
        <dbReference type="Rhea" id="RHEA:57888"/>
        <dbReference type="ChEBI" id="CHEBI:15378"/>
        <dbReference type="ChEBI" id="CHEBI:24646"/>
        <dbReference type="ChEBI" id="CHEBI:57540"/>
        <dbReference type="ChEBI" id="CHEBI:57945"/>
        <dbReference type="ChEBI" id="CHEBI:132124"/>
    </reaction>
</comment>
<gene>
    <name evidence="14" type="ORF">DI626_07470</name>
</gene>
<evidence type="ECO:0000256" key="9">
    <source>
        <dbReference type="ARBA" id="ARBA00047712"/>
    </source>
</evidence>
<dbReference type="Pfam" id="PF13510">
    <property type="entry name" value="Fer2_4"/>
    <property type="match status" value="1"/>
</dbReference>
<dbReference type="InterPro" id="IPR006656">
    <property type="entry name" value="Mopterin_OxRdtase"/>
</dbReference>
<keyword evidence="5 10" id="KW-1278">Translocase</keyword>
<keyword evidence="4 10" id="KW-0479">Metal-binding</keyword>
<evidence type="ECO:0000256" key="5">
    <source>
        <dbReference type="ARBA" id="ARBA00022967"/>
    </source>
</evidence>
<dbReference type="PROSITE" id="PS51669">
    <property type="entry name" value="4FE4S_MOW_BIS_MGD"/>
    <property type="match status" value="1"/>
</dbReference>
<protein>
    <recommendedName>
        <fullName evidence="10">NADH-quinone oxidoreductase</fullName>
        <ecNumber evidence="10">7.1.1.-</ecNumber>
    </recommendedName>
</protein>
<evidence type="ECO:0000256" key="6">
    <source>
        <dbReference type="ARBA" id="ARBA00023004"/>
    </source>
</evidence>
<dbReference type="SUPFAM" id="SSF54292">
    <property type="entry name" value="2Fe-2S ferredoxin-like"/>
    <property type="match status" value="1"/>
</dbReference>
<dbReference type="Pfam" id="PF10588">
    <property type="entry name" value="NADH-G_4Fe-4S_3"/>
    <property type="match status" value="1"/>
</dbReference>
<dbReference type="Gene3D" id="3.10.20.740">
    <property type="match status" value="1"/>
</dbReference>
<dbReference type="GO" id="GO:0042773">
    <property type="term" value="P:ATP synthesis coupled electron transport"/>
    <property type="evidence" value="ECO:0007669"/>
    <property type="project" value="InterPro"/>
</dbReference>
<dbReference type="Pfam" id="PF22117">
    <property type="entry name" value="Fer4_Nqo3"/>
    <property type="match status" value="1"/>
</dbReference>
<proteinExistence type="inferred from homology"/>
<dbReference type="PROSITE" id="PS51839">
    <property type="entry name" value="4FE4S_HC3"/>
    <property type="match status" value="1"/>
</dbReference>
<dbReference type="CDD" id="cd00207">
    <property type="entry name" value="fer2"/>
    <property type="match status" value="1"/>
</dbReference>
<comment type="cofactor">
    <cofactor evidence="10">
        <name>[2Fe-2S] cluster</name>
        <dbReference type="ChEBI" id="CHEBI:190135"/>
    </cofactor>
    <text evidence="10">Binds 1 [2Fe-2S] cluster per subunit.</text>
</comment>
<dbReference type="SUPFAM" id="SSF54862">
    <property type="entry name" value="4Fe-4S ferredoxins"/>
    <property type="match status" value="1"/>
</dbReference>
<reference evidence="14 15" key="1">
    <citation type="submission" date="2017-08" db="EMBL/GenBank/DDBJ databases">
        <title>Infants hospitalized years apart are colonized by the same room-sourced microbial strains.</title>
        <authorList>
            <person name="Brooks B."/>
            <person name="Olm M.R."/>
            <person name="Firek B.A."/>
            <person name="Baker R."/>
            <person name="Thomas B.C."/>
            <person name="Morowitz M.J."/>
            <person name="Banfield J.F."/>
        </authorList>
    </citation>
    <scope>NUCLEOTIDE SEQUENCE [LARGE SCALE GENOMIC DNA]</scope>
    <source>
        <strain evidence="14">S2_018_000_R2_104</strain>
    </source>
</reference>
<evidence type="ECO:0000259" key="12">
    <source>
        <dbReference type="PROSITE" id="PS51669"/>
    </source>
</evidence>
<dbReference type="GO" id="GO:0046872">
    <property type="term" value="F:metal ion binding"/>
    <property type="evidence" value="ECO:0007669"/>
    <property type="project" value="UniProtKB-UniRule"/>
</dbReference>
<dbReference type="Gene3D" id="3.30.200.210">
    <property type="match status" value="1"/>
</dbReference>
<keyword evidence="8 10" id="KW-0520">NAD</keyword>
<evidence type="ECO:0000313" key="15">
    <source>
        <dbReference type="Proteomes" id="UP000249557"/>
    </source>
</evidence>
<keyword evidence="14" id="KW-0560">Oxidoreductase</keyword>
<evidence type="ECO:0000256" key="8">
    <source>
        <dbReference type="ARBA" id="ARBA00023027"/>
    </source>
</evidence>
<dbReference type="GO" id="GO:0051537">
    <property type="term" value="F:2 iron, 2 sulfur cluster binding"/>
    <property type="evidence" value="ECO:0007669"/>
    <property type="project" value="UniProtKB-UniRule"/>
</dbReference>
<dbReference type="AlphaFoldDB" id="A0A2W4ZSY2"/>
<dbReference type="Pfam" id="PF22151">
    <property type="entry name" value="Fer4_NDSU1"/>
    <property type="match status" value="1"/>
</dbReference>
<dbReference type="InterPro" id="IPR010228">
    <property type="entry name" value="NADH_UbQ_OxRdtase_Gsu"/>
</dbReference>
<dbReference type="NCBIfam" id="TIGR01973">
    <property type="entry name" value="NuoG"/>
    <property type="match status" value="1"/>
</dbReference>
<dbReference type="SUPFAM" id="SSF53706">
    <property type="entry name" value="Formate dehydrogenase/DMSO reductase, domains 1-3"/>
    <property type="match status" value="1"/>
</dbReference>
<evidence type="ECO:0000256" key="3">
    <source>
        <dbReference type="ARBA" id="ARBA00022485"/>
    </source>
</evidence>
<dbReference type="FunFam" id="3.30.70.20:FF:000002">
    <property type="entry name" value="NADH-ubiquinone oxidoreductase 75 kDa subunit"/>
    <property type="match status" value="1"/>
</dbReference>
<dbReference type="PANTHER" id="PTHR43105">
    <property type="entry name" value="RESPIRATORY NITRATE REDUCTASE"/>
    <property type="match status" value="1"/>
</dbReference>
<keyword evidence="10" id="KW-0001">2Fe-2S</keyword>
<evidence type="ECO:0000256" key="10">
    <source>
        <dbReference type="RuleBase" id="RU003525"/>
    </source>
</evidence>
<dbReference type="InterPro" id="IPR050123">
    <property type="entry name" value="Prok_molybdopt-oxidoreductase"/>
</dbReference>
<keyword evidence="10" id="KW-0874">Quinone</keyword>
<dbReference type="PROSITE" id="PS00643">
    <property type="entry name" value="COMPLEX1_75K_3"/>
    <property type="match status" value="1"/>
</dbReference>
<evidence type="ECO:0000256" key="1">
    <source>
        <dbReference type="ARBA" id="ARBA00001966"/>
    </source>
</evidence>
<dbReference type="EC" id="7.1.1.-" evidence="10"/>
<feature type="domain" description="4Fe-4S His(Cys)3-ligated-type" evidence="13">
    <location>
        <begin position="78"/>
        <end position="117"/>
    </location>
</feature>
<dbReference type="GO" id="GO:0016020">
    <property type="term" value="C:membrane"/>
    <property type="evidence" value="ECO:0007669"/>
    <property type="project" value="InterPro"/>
</dbReference>
<feature type="domain" description="2Fe-2S ferredoxin-type" evidence="11">
    <location>
        <begin position="2"/>
        <end position="78"/>
    </location>
</feature>
<comment type="similarity">
    <text evidence="2 10">Belongs to the complex I 75 kDa subunit family.</text>
</comment>
<feature type="domain" description="4Fe-4S Mo/W bis-MGD-type" evidence="12">
    <location>
        <begin position="215"/>
        <end position="271"/>
    </location>
</feature>
<comment type="function">
    <text evidence="10">NDH-1 shuttles electrons from NADH, via FMN and iron-sulfur (Fe-S) centers, to quinones in the respiratory chain. Couples the redox reaction to proton translocation (for every two electrons transferred, four hydrogen ions are translocated across the cytoplasmic membrane), and thus conserves the redox energy in a proton gradient.</text>
</comment>
<dbReference type="GO" id="GO:0008137">
    <property type="term" value="F:NADH dehydrogenase (ubiquinone) activity"/>
    <property type="evidence" value="ECO:0007669"/>
    <property type="project" value="UniProtKB-UniRule"/>
</dbReference>
<evidence type="ECO:0000256" key="7">
    <source>
        <dbReference type="ARBA" id="ARBA00023014"/>
    </source>
</evidence>
<organism evidence="14 15">
    <name type="scientific">Micavibrio aeruginosavorus</name>
    <dbReference type="NCBI Taxonomy" id="349221"/>
    <lineage>
        <taxon>Bacteria</taxon>
        <taxon>Pseudomonadati</taxon>
        <taxon>Bdellovibrionota</taxon>
        <taxon>Bdellovibrionia</taxon>
        <taxon>Bdellovibrionales</taxon>
        <taxon>Pseudobdellovibrionaceae</taxon>
        <taxon>Micavibrio</taxon>
    </lineage>
</organism>
<dbReference type="GO" id="GO:0048038">
    <property type="term" value="F:quinone binding"/>
    <property type="evidence" value="ECO:0007669"/>
    <property type="project" value="UniProtKB-UniRule"/>
</dbReference>
<keyword evidence="7 10" id="KW-0411">Iron-sulfur</keyword>
<dbReference type="PROSITE" id="PS51085">
    <property type="entry name" value="2FE2S_FER_2"/>
    <property type="match status" value="1"/>
</dbReference>
<dbReference type="Gene3D" id="3.30.70.20">
    <property type="match status" value="1"/>
</dbReference>
<dbReference type="EMBL" id="QFNK01000148">
    <property type="protein sequence ID" value="PZO85410.1"/>
    <property type="molecule type" value="Genomic_DNA"/>
</dbReference>
<dbReference type="FunFam" id="3.10.20.740:FF:000001">
    <property type="entry name" value="NADH-quinone oxidoreductase subunit G"/>
    <property type="match status" value="1"/>
</dbReference>
<comment type="cofactor">
    <cofactor evidence="1 10">
        <name>[4Fe-4S] cluster</name>
        <dbReference type="ChEBI" id="CHEBI:49883"/>
    </cofactor>
</comment>
<dbReference type="Gene3D" id="3.40.50.740">
    <property type="match status" value="1"/>
</dbReference>
<dbReference type="Proteomes" id="UP000249557">
    <property type="component" value="Unassembled WGS sequence"/>
</dbReference>
<keyword evidence="3 10" id="KW-0004">4Fe-4S</keyword>